<dbReference type="AlphaFoldDB" id="A0A8E2DG90"/>
<evidence type="ECO:0000313" key="3">
    <source>
        <dbReference type="Proteomes" id="UP000250043"/>
    </source>
</evidence>
<keyword evidence="3" id="KW-1185">Reference proteome</keyword>
<evidence type="ECO:0000313" key="2">
    <source>
        <dbReference type="EMBL" id="OCH86830.1"/>
    </source>
</evidence>
<organism evidence="2 3">
    <name type="scientific">Obba rivulosa</name>
    <dbReference type="NCBI Taxonomy" id="1052685"/>
    <lineage>
        <taxon>Eukaryota</taxon>
        <taxon>Fungi</taxon>
        <taxon>Dikarya</taxon>
        <taxon>Basidiomycota</taxon>
        <taxon>Agaricomycotina</taxon>
        <taxon>Agaricomycetes</taxon>
        <taxon>Polyporales</taxon>
        <taxon>Gelatoporiaceae</taxon>
        <taxon>Obba</taxon>
    </lineage>
</organism>
<sequence length="86" mass="9112">MTALGTLFIMFSIPASGLLIGVLLYSVWTSSLLHASLHVEVSCQQTVEHHCGGSRVITGASQAPCCVTIAGSIFGILSTLARYLFR</sequence>
<proteinExistence type="predicted"/>
<dbReference type="Proteomes" id="UP000250043">
    <property type="component" value="Unassembled WGS sequence"/>
</dbReference>
<evidence type="ECO:0000256" key="1">
    <source>
        <dbReference type="SAM" id="Phobius"/>
    </source>
</evidence>
<feature type="transmembrane region" description="Helical" evidence="1">
    <location>
        <begin position="7"/>
        <end position="28"/>
    </location>
</feature>
<protein>
    <submittedName>
        <fullName evidence="2">Uncharacterized protein</fullName>
    </submittedName>
</protein>
<keyword evidence="1" id="KW-0472">Membrane</keyword>
<keyword evidence="1" id="KW-0812">Transmembrane</keyword>
<feature type="transmembrane region" description="Helical" evidence="1">
    <location>
        <begin position="61"/>
        <end position="85"/>
    </location>
</feature>
<reference evidence="2 3" key="1">
    <citation type="submission" date="2016-07" db="EMBL/GenBank/DDBJ databases">
        <title>Draft genome of the white-rot fungus Obba rivulosa 3A-2.</title>
        <authorList>
            <consortium name="DOE Joint Genome Institute"/>
            <person name="Miettinen O."/>
            <person name="Riley R."/>
            <person name="Acob R."/>
            <person name="Barry K."/>
            <person name="Cullen D."/>
            <person name="De Vries R."/>
            <person name="Hainaut M."/>
            <person name="Hatakka A."/>
            <person name="Henrissat B."/>
            <person name="Hilden K."/>
            <person name="Kuo R."/>
            <person name="Labutti K."/>
            <person name="Lipzen A."/>
            <person name="Makela M.R."/>
            <person name="Sandor L."/>
            <person name="Spatafora J.W."/>
            <person name="Grigoriev I.V."/>
            <person name="Hibbett D.S."/>
        </authorList>
    </citation>
    <scope>NUCLEOTIDE SEQUENCE [LARGE SCALE GENOMIC DNA]</scope>
    <source>
        <strain evidence="2 3">3A-2</strain>
    </source>
</reference>
<dbReference type="EMBL" id="KV722510">
    <property type="protein sequence ID" value="OCH86830.1"/>
    <property type="molecule type" value="Genomic_DNA"/>
</dbReference>
<gene>
    <name evidence="2" type="ORF">OBBRIDRAFT_200997</name>
</gene>
<accession>A0A8E2DG90</accession>
<name>A0A8E2DG90_9APHY</name>
<keyword evidence="1" id="KW-1133">Transmembrane helix</keyword>